<dbReference type="EMBL" id="JAUEPN010000006">
    <property type="protein sequence ID" value="KAK3293389.1"/>
    <property type="molecule type" value="Genomic_DNA"/>
</dbReference>
<accession>A0AAE0LQQ4</accession>
<dbReference type="AlphaFoldDB" id="A0AAE0LQQ4"/>
<evidence type="ECO:0000313" key="5">
    <source>
        <dbReference type="Proteomes" id="UP001278766"/>
    </source>
</evidence>
<evidence type="ECO:0000256" key="2">
    <source>
        <dbReference type="SAM" id="MobiDB-lite"/>
    </source>
</evidence>
<organism evidence="4 5">
    <name type="scientific">Chaetomium fimeti</name>
    <dbReference type="NCBI Taxonomy" id="1854472"/>
    <lineage>
        <taxon>Eukaryota</taxon>
        <taxon>Fungi</taxon>
        <taxon>Dikarya</taxon>
        <taxon>Ascomycota</taxon>
        <taxon>Pezizomycotina</taxon>
        <taxon>Sordariomycetes</taxon>
        <taxon>Sordariomycetidae</taxon>
        <taxon>Sordariales</taxon>
        <taxon>Chaetomiaceae</taxon>
        <taxon>Chaetomium</taxon>
    </lineage>
</organism>
<reference evidence="4" key="1">
    <citation type="journal article" date="2023" name="Mol. Phylogenet. Evol.">
        <title>Genome-scale phylogeny and comparative genomics of the fungal order Sordariales.</title>
        <authorList>
            <person name="Hensen N."/>
            <person name="Bonometti L."/>
            <person name="Westerberg I."/>
            <person name="Brannstrom I.O."/>
            <person name="Guillou S."/>
            <person name="Cros-Aarteil S."/>
            <person name="Calhoun S."/>
            <person name="Haridas S."/>
            <person name="Kuo A."/>
            <person name="Mondo S."/>
            <person name="Pangilinan J."/>
            <person name="Riley R."/>
            <person name="LaButti K."/>
            <person name="Andreopoulos B."/>
            <person name="Lipzen A."/>
            <person name="Chen C."/>
            <person name="Yan M."/>
            <person name="Daum C."/>
            <person name="Ng V."/>
            <person name="Clum A."/>
            <person name="Steindorff A."/>
            <person name="Ohm R.A."/>
            <person name="Martin F."/>
            <person name="Silar P."/>
            <person name="Natvig D.O."/>
            <person name="Lalanne C."/>
            <person name="Gautier V."/>
            <person name="Ament-Velasquez S.L."/>
            <person name="Kruys A."/>
            <person name="Hutchinson M.I."/>
            <person name="Powell A.J."/>
            <person name="Barry K."/>
            <person name="Miller A.N."/>
            <person name="Grigoriev I.V."/>
            <person name="Debuchy R."/>
            <person name="Gladieux P."/>
            <person name="Hiltunen Thoren M."/>
            <person name="Johannesson H."/>
        </authorList>
    </citation>
    <scope>NUCLEOTIDE SEQUENCE</scope>
    <source>
        <strain evidence="4">CBS 168.71</strain>
    </source>
</reference>
<dbReference type="PROSITE" id="PS00028">
    <property type="entry name" value="ZINC_FINGER_C2H2_1"/>
    <property type="match status" value="1"/>
</dbReference>
<gene>
    <name evidence="4" type="ORF">B0H64DRAFT_211682</name>
</gene>
<dbReference type="PANTHER" id="PTHR35391">
    <property type="entry name" value="C2H2-TYPE DOMAIN-CONTAINING PROTEIN-RELATED"/>
    <property type="match status" value="1"/>
</dbReference>
<feature type="compositionally biased region" description="Basic and acidic residues" evidence="2">
    <location>
        <begin position="629"/>
        <end position="641"/>
    </location>
</feature>
<feature type="compositionally biased region" description="Polar residues" evidence="2">
    <location>
        <begin position="317"/>
        <end position="326"/>
    </location>
</feature>
<dbReference type="InterPro" id="IPR058925">
    <property type="entry name" value="zf-C2H2_AcuF"/>
</dbReference>
<reference evidence="4" key="2">
    <citation type="submission" date="2023-06" db="EMBL/GenBank/DDBJ databases">
        <authorList>
            <consortium name="Lawrence Berkeley National Laboratory"/>
            <person name="Haridas S."/>
            <person name="Hensen N."/>
            <person name="Bonometti L."/>
            <person name="Westerberg I."/>
            <person name="Brannstrom I.O."/>
            <person name="Guillou S."/>
            <person name="Cros-Aarteil S."/>
            <person name="Calhoun S."/>
            <person name="Kuo A."/>
            <person name="Mondo S."/>
            <person name="Pangilinan J."/>
            <person name="Riley R."/>
            <person name="Labutti K."/>
            <person name="Andreopoulos B."/>
            <person name="Lipzen A."/>
            <person name="Chen C."/>
            <person name="Yanf M."/>
            <person name="Daum C."/>
            <person name="Ng V."/>
            <person name="Clum A."/>
            <person name="Steindorff A."/>
            <person name="Ohm R."/>
            <person name="Martin F."/>
            <person name="Silar P."/>
            <person name="Natvig D."/>
            <person name="Lalanne C."/>
            <person name="Gautier V."/>
            <person name="Ament-Velasquez S.L."/>
            <person name="Kruys A."/>
            <person name="Hutchinson M.I."/>
            <person name="Powell A.J."/>
            <person name="Barry K."/>
            <person name="Miller A.N."/>
            <person name="Grigoriev I.V."/>
            <person name="Debuchy R."/>
            <person name="Gladieux P."/>
            <person name="Thoren M.H."/>
            <person name="Johannesson H."/>
        </authorList>
    </citation>
    <scope>NUCLEOTIDE SEQUENCE</scope>
    <source>
        <strain evidence="4">CBS 168.71</strain>
    </source>
</reference>
<dbReference type="PANTHER" id="PTHR35391:SF7">
    <property type="entry name" value="C2H2-TYPE DOMAIN-CONTAINING PROTEIN"/>
    <property type="match status" value="1"/>
</dbReference>
<evidence type="ECO:0000256" key="1">
    <source>
        <dbReference type="PROSITE-ProRule" id="PRU00042"/>
    </source>
</evidence>
<dbReference type="SMART" id="SM00355">
    <property type="entry name" value="ZnF_C2H2"/>
    <property type="match status" value="8"/>
</dbReference>
<keyword evidence="1" id="KW-0863">Zinc-finger</keyword>
<feature type="region of interest" description="Disordered" evidence="2">
    <location>
        <begin position="284"/>
        <end position="366"/>
    </location>
</feature>
<dbReference type="PROSITE" id="PS50157">
    <property type="entry name" value="ZINC_FINGER_C2H2_2"/>
    <property type="match status" value="1"/>
</dbReference>
<evidence type="ECO:0000313" key="4">
    <source>
        <dbReference type="EMBL" id="KAK3293389.1"/>
    </source>
</evidence>
<sequence length="1153" mass="127109">MKGSSTPADPASLCESFLECVEAFKKLILALNREDCRVIHLEQVSLTEILEHYGRVKLWGHQSKADLPAGARGSLDDVMRHDDDLKELTRGFFMRMRGHLAEAMLIAEKKHDPEAGSDYDSVSSVSSDADSDSGAGEGVSRSTPRICFLVRGIAGVIRSLYDLSSLLRRPKITEKYVRSVNSKLDKLTSRDSDTLPLSVGFRASDEDHVIEKVLQWRGLTKAEKRFDFEEEEAAPTENAPISDGVEDILWFCQRLARANTRRREQLQYWAAHPYDASKDLAQAPVEQVREAQESRSQTSTLKPPDPNLPRPGPRSAVSKQSFSTAPVSLIHDTKTNVRPRTVYSPTAVGKSRSNSVPDPPKASNDSGTFPCPYCGMPLEYKEMENRQTWQRHVFHDLRPYVCTFEDCQNAGKLYVSRHDWMYHELQVHRREYVCKECDKKFQKRQEASEHHREHYGESIPAPRLNVIVDLSERQADISLGEKEPCIICGEELSPMALQGHVASHMEDVALFVLPNSDEDKEAGGSEASVQVAKLESRGNTTDLTADSGSLGFSAAGDNEPNPLDFARILVDDEMGYASKISSWEAKKDQSPISNARCMTVEVDYLNRETSSGISSDRDYQVPGSPPFEVLDRHIKPERDYRYPPPPQAPSYDPATLYPEPTYGRSSPSAPVDERPSNLSSAPAVSSAVGLPQSNHDQLAQFPGWAAPQTMNVSPNIVGHAEYLGATEYGTAFPGMEEYGAFDFGGGKPPRFVGELESVSTRVPVFPQRASLSSASGVLFLSPSTPNASHSPPLTSAAEWDVSPQTPQSFSKGFVPQNGTSFAAPLQSSCSLSLSRAVTSSLPKAPETRLTGPTDTSLIHPDISRPVPTPFDNGFQPQLFNPYPAPLDASSRRPSHPFEASPSYGDAATAFSGDEAKEKSRCPYPDCGKSFKDLKAHMLTHQTGRPEKCPIATCEYHVKGFAREYDRKRHTLTHYKGTMVCGFCPGSLSAAEKSYNRADVFKRHLTAVHGVDLTPPNSRKEPPAGIRKRLPGRYAADATGKCSICSQTFANAQGFYEHLDDCVLRIVLQEDPAEAINARNLSSMENDIDVRRTLEKNNVAEDDIMLSTEHEVRVTLGDDGAYVGGSKEEKGASVSDDPTEEEVRAMRETLEKDA</sequence>
<dbReference type="InterPro" id="IPR013087">
    <property type="entry name" value="Znf_C2H2_type"/>
</dbReference>
<feature type="region of interest" description="Disordered" evidence="2">
    <location>
        <begin position="114"/>
        <end position="140"/>
    </location>
</feature>
<feature type="region of interest" description="Disordered" evidence="2">
    <location>
        <begin position="840"/>
        <end position="860"/>
    </location>
</feature>
<dbReference type="Gene3D" id="3.30.160.60">
    <property type="entry name" value="Classic Zinc Finger"/>
    <property type="match status" value="1"/>
</dbReference>
<name>A0AAE0LQQ4_9PEZI</name>
<dbReference type="GO" id="GO:0008270">
    <property type="term" value="F:zinc ion binding"/>
    <property type="evidence" value="ECO:0007669"/>
    <property type="project" value="UniProtKB-KW"/>
</dbReference>
<keyword evidence="5" id="KW-1185">Reference proteome</keyword>
<dbReference type="RefSeq" id="XP_062656903.1">
    <property type="nucleotide sequence ID" value="XM_062799444.1"/>
</dbReference>
<dbReference type="Pfam" id="PF26082">
    <property type="entry name" value="zf-C2H2_AcuF"/>
    <property type="match status" value="1"/>
</dbReference>
<dbReference type="GeneID" id="87836392"/>
<feature type="compositionally biased region" description="Pro residues" evidence="2">
    <location>
        <begin position="303"/>
        <end position="312"/>
    </location>
</feature>
<keyword evidence="1" id="KW-0479">Metal-binding</keyword>
<proteinExistence type="predicted"/>
<feature type="region of interest" description="Disordered" evidence="2">
    <location>
        <begin position="609"/>
        <end position="689"/>
    </location>
</feature>
<keyword evidence="1" id="KW-0862">Zinc</keyword>
<feature type="compositionally biased region" description="Basic and acidic residues" evidence="2">
    <location>
        <begin position="1140"/>
        <end position="1153"/>
    </location>
</feature>
<comment type="caution">
    <text evidence="4">The sequence shown here is derived from an EMBL/GenBank/DDBJ whole genome shotgun (WGS) entry which is preliminary data.</text>
</comment>
<feature type="domain" description="C2H2-type" evidence="3">
    <location>
        <begin position="432"/>
        <end position="459"/>
    </location>
</feature>
<feature type="compositionally biased region" description="Low complexity" evidence="2">
    <location>
        <begin position="116"/>
        <end position="140"/>
    </location>
</feature>
<evidence type="ECO:0000259" key="3">
    <source>
        <dbReference type="PROSITE" id="PS50157"/>
    </source>
</evidence>
<feature type="region of interest" description="Disordered" evidence="2">
    <location>
        <begin position="1117"/>
        <end position="1153"/>
    </location>
</feature>
<protein>
    <recommendedName>
        <fullName evidence="3">C2H2-type domain-containing protein</fullName>
    </recommendedName>
</protein>
<dbReference type="Proteomes" id="UP001278766">
    <property type="component" value="Unassembled WGS sequence"/>
</dbReference>